<dbReference type="InterPro" id="IPR011990">
    <property type="entry name" value="TPR-like_helical_dom_sf"/>
</dbReference>
<dbReference type="EMBL" id="QKWP01000989">
    <property type="protein sequence ID" value="RIB12793.1"/>
    <property type="molecule type" value="Genomic_DNA"/>
</dbReference>
<feature type="repeat" description="TPR" evidence="3">
    <location>
        <begin position="583"/>
        <end position="616"/>
    </location>
</feature>
<dbReference type="InterPro" id="IPR050498">
    <property type="entry name" value="Ycf3"/>
</dbReference>
<dbReference type="AlphaFoldDB" id="A0A397UYZ2"/>
<evidence type="ECO:0000256" key="1">
    <source>
        <dbReference type="ARBA" id="ARBA00022737"/>
    </source>
</evidence>
<dbReference type="InterPro" id="IPR013105">
    <property type="entry name" value="TPR_2"/>
</dbReference>
<protein>
    <submittedName>
        <fullName evidence="4">Uncharacterized protein</fullName>
    </submittedName>
</protein>
<dbReference type="InterPro" id="IPR019734">
    <property type="entry name" value="TPR_rpt"/>
</dbReference>
<feature type="repeat" description="TPR" evidence="3">
    <location>
        <begin position="515"/>
        <end position="548"/>
    </location>
</feature>
<keyword evidence="1" id="KW-0677">Repeat</keyword>
<dbReference type="Pfam" id="PF07719">
    <property type="entry name" value="TPR_2"/>
    <property type="match status" value="1"/>
</dbReference>
<dbReference type="SUPFAM" id="SSF48452">
    <property type="entry name" value="TPR-like"/>
    <property type="match status" value="2"/>
</dbReference>
<proteinExistence type="predicted"/>
<feature type="repeat" description="TPR" evidence="3">
    <location>
        <begin position="720"/>
        <end position="753"/>
    </location>
</feature>
<dbReference type="Gene3D" id="1.25.40.10">
    <property type="entry name" value="Tetratricopeptide repeat domain"/>
    <property type="match status" value="4"/>
</dbReference>
<feature type="repeat" description="TPR" evidence="3">
    <location>
        <begin position="549"/>
        <end position="582"/>
    </location>
</feature>
<keyword evidence="5" id="KW-1185">Reference proteome</keyword>
<feature type="repeat" description="TPR" evidence="3">
    <location>
        <begin position="825"/>
        <end position="858"/>
    </location>
</feature>
<evidence type="ECO:0000313" key="5">
    <source>
        <dbReference type="Proteomes" id="UP000266673"/>
    </source>
</evidence>
<dbReference type="OrthoDB" id="2333987at2759"/>
<dbReference type="PANTHER" id="PTHR44858">
    <property type="entry name" value="TETRATRICOPEPTIDE REPEAT PROTEIN 6"/>
    <property type="match status" value="1"/>
</dbReference>
<accession>A0A397UYZ2</accession>
<feature type="repeat" description="TPR" evidence="3">
    <location>
        <begin position="652"/>
        <end position="685"/>
    </location>
</feature>
<dbReference type="STRING" id="44941.A0A397UYZ2"/>
<dbReference type="SUPFAM" id="SSF52047">
    <property type="entry name" value="RNI-like"/>
    <property type="match status" value="1"/>
</dbReference>
<dbReference type="Pfam" id="PF13181">
    <property type="entry name" value="TPR_8"/>
    <property type="match status" value="1"/>
</dbReference>
<dbReference type="SMART" id="SM00028">
    <property type="entry name" value="TPR"/>
    <property type="match status" value="7"/>
</dbReference>
<sequence>MNQIFAPEYFDTIFRSLPTNKDLHSCLLVNKHWAACAVSILWEAPFRINNNKIPSPKVIKTYLAFIPDSTFLKLGYNGRIGLSPPLFFNYPSFLKELSYDQFLNTAIANNCCKDIIIELFKILDMSKITLRRFEYITVSNNHQDFILPNSIFSRLTYFNCSYQWPMQKTQLFNTIANYCHSIKNLKVSICYEDEKTALADLIRSQRNLKKFTLINSNNFASFPVQALVNQKHSLNSLALEDMHCNRNLNKAKYFNYAICQLNNSAIDVLTQCTKINKVKFKHCEGLNSSVFLPLTIAFPNLTSLEYSYGTHDIYDSATPIRLLSDLIMTSCNTLKRVILDWHSGVHLDITQLVEIIAQHVINLEHLKIPIYTLKQLALIHRIHSKLRKLEIKLNKRINPYYALSLFANVPLKSFKHSIQLYFGDYKLELNLLNKIFTSIFYKSNRIVNFTLCLRSYSSLSIKRREMLLRNYPRLRINILNEFAHATELNSETYSDKSDKMLKIFDDLLEINSEDIWALKQRGATYLNIKKYIESLKDLNKVLEIEPNDAYALRLRGEIYYFMGEYENSLKDLNKSLEIEPNNAWTLKFRGITYSEIKRYEESLNDLSRASKIEPNYSFALKIRDEIFCKMKRYNENSLMRLNEILELEPNNAFALKNRGAIYKIMKKYHESLADLNKSLQVDPDDDFALKNRGTIYWIMKKYDKSLVDLNKILELESNDAFALKHRGAIYRIMKKYDESLEDLNKSLKIEPADAFALKHRGATYLMIKKVVSDSDSDSDYSSWYQYNYLIPRIPRIPRNYNYNNYEYEKSLADLNKSLEIEPNDAFALMYRGINYCKTKKYEMSLNDLNSSLKIDPNDAFTLQQR</sequence>
<organism evidence="4 5">
    <name type="scientific">Gigaspora rosea</name>
    <dbReference type="NCBI Taxonomy" id="44941"/>
    <lineage>
        <taxon>Eukaryota</taxon>
        <taxon>Fungi</taxon>
        <taxon>Fungi incertae sedis</taxon>
        <taxon>Mucoromycota</taxon>
        <taxon>Glomeromycotina</taxon>
        <taxon>Glomeromycetes</taxon>
        <taxon>Diversisporales</taxon>
        <taxon>Gigasporaceae</taxon>
        <taxon>Gigaspora</taxon>
    </lineage>
</organism>
<keyword evidence="2 3" id="KW-0802">TPR repeat</keyword>
<comment type="caution">
    <text evidence="4">The sequence shown here is derived from an EMBL/GenBank/DDBJ whole genome shotgun (WGS) entry which is preliminary data.</text>
</comment>
<dbReference type="PROSITE" id="PS50005">
    <property type="entry name" value="TPR"/>
    <property type="match status" value="6"/>
</dbReference>
<feature type="non-terminal residue" evidence="4">
    <location>
        <position position="865"/>
    </location>
</feature>
<evidence type="ECO:0000256" key="3">
    <source>
        <dbReference type="PROSITE-ProRule" id="PRU00339"/>
    </source>
</evidence>
<gene>
    <name evidence="4" type="ORF">C2G38_2199734</name>
</gene>
<dbReference type="PANTHER" id="PTHR44858:SF1">
    <property type="entry name" value="UDP-N-ACETYLGLUCOSAMINE--PEPTIDE N-ACETYLGLUCOSAMINYLTRANSFERASE SPINDLY-RELATED"/>
    <property type="match status" value="1"/>
</dbReference>
<dbReference type="Proteomes" id="UP000266673">
    <property type="component" value="Unassembled WGS sequence"/>
</dbReference>
<dbReference type="InterPro" id="IPR032675">
    <property type="entry name" value="LRR_dom_sf"/>
</dbReference>
<name>A0A397UYZ2_9GLOM</name>
<reference evidence="4 5" key="1">
    <citation type="submission" date="2018-06" db="EMBL/GenBank/DDBJ databases">
        <title>Comparative genomics reveals the genomic features of Rhizophagus irregularis, R. cerebriforme, R. diaphanum and Gigaspora rosea, and their symbiotic lifestyle signature.</title>
        <authorList>
            <person name="Morin E."/>
            <person name="San Clemente H."/>
            <person name="Chen E.C.H."/>
            <person name="De La Providencia I."/>
            <person name="Hainaut M."/>
            <person name="Kuo A."/>
            <person name="Kohler A."/>
            <person name="Murat C."/>
            <person name="Tang N."/>
            <person name="Roy S."/>
            <person name="Loubradou J."/>
            <person name="Henrissat B."/>
            <person name="Grigoriev I.V."/>
            <person name="Corradi N."/>
            <person name="Roux C."/>
            <person name="Martin F.M."/>
        </authorList>
    </citation>
    <scope>NUCLEOTIDE SEQUENCE [LARGE SCALE GENOMIC DNA]</scope>
    <source>
        <strain evidence="4 5">DAOM 194757</strain>
    </source>
</reference>
<evidence type="ECO:0000313" key="4">
    <source>
        <dbReference type="EMBL" id="RIB12793.1"/>
    </source>
</evidence>
<dbReference type="Pfam" id="PF00515">
    <property type="entry name" value="TPR_1"/>
    <property type="match status" value="1"/>
</dbReference>
<evidence type="ECO:0000256" key="2">
    <source>
        <dbReference type="ARBA" id="ARBA00022803"/>
    </source>
</evidence>
<dbReference type="PROSITE" id="PS50293">
    <property type="entry name" value="TPR_REGION"/>
    <property type="match status" value="1"/>
</dbReference>
<dbReference type="Gene3D" id="3.80.10.10">
    <property type="entry name" value="Ribonuclease Inhibitor"/>
    <property type="match status" value="1"/>
</dbReference>